<protein>
    <recommendedName>
        <fullName evidence="2">Fungal-type protein kinase domain-containing protein</fullName>
    </recommendedName>
</protein>
<dbReference type="InterPro" id="IPR040976">
    <property type="entry name" value="Pkinase_fungal"/>
</dbReference>
<gene>
    <name evidence="3" type="ORF">EVG20_g10847</name>
</gene>
<evidence type="ECO:0000313" key="3">
    <source>
        <dbReference type="EMBL" id="TFY51764.1"/>
    </source>
</evidence>
<evidence type="ECO:0000256" key="1">
    <source>
        <dbReference type="SAM" id="MobiDB-lite"/>
    </source>
</evidence>
<dbReference type="Proteomes" id="UP000298327">
    <property type="component" value="Unassembled WGS sequence"/>
</dbReference>
<dbReference type="AlphaFoldDB" id="A0A4Y9XN68"/>
<comment type="caution">
    <text evidence="3">The sequence shown here is derived from an EMBL/GenBank/DDBJ whole genome shotgun (WGS) entry which is preliminary data.</text>
</comment>
<feature type="compositionally biased region" description="Basic and acidic residues" evidence="1">
    <location>
        <begin position="83"/>
        <end position="92"/>
    </location>
</feature>
<dbReference type="PANTHER" id="PTHR38248:SF2">
    <property type="entry name" value="FUNK1 11"/>
    <property type="match status" value="1"/>
</dbReference>
<dbReference type="InterPro" id="IPR008266">
    <property type="entry name" value="Tyr_kinase_AS"/>
</dbReference>
<dbReference type="Pfam" id="PF17667">
    <property type="entry name" value="Pkinase_fungal"/>
    <property type="match status" value="1"/>
</dbReference>
<dbReference type="OrthoDB" id="2802734at2759"/>
<feature type="region of interest" description="Disordered" evidence="1">
    <location>
        <begin position="1"/>
        <end position="92"/>
    </location>
</feature>
<dbReference type="Gene3D" id="1.10.510.10">
    <property type="entry name" value="Transferase(Phosphotransferase) domain 1"/>
    <property type="match status" value="1"/>
</dbReference>
<dbReference type="STRING" id="205917.A0A4Y9XN68"/>
<dbReference type="GO" id="GO:0004672">
    <property type="term" value="F:protein kinase activity"/>
    <property type="evidence" value="ECO:0007669"/>
    <property type="project" value="InterPro"/>
</dbReference>
<dbReference type="PROSITE" id="PS00109">
    <property type="entry name" value="PROTEIN_KINASE_TYR"/>
    <property type="match status" value="1"/>
</dbReference>
<accession>A0A4Y9XN68</accession>
<feature type="compositionally biased region" description="Polar residues" evidence="1">
    <location>
        <begin position="20"/>
        <end position="43"/>
    </location>
</feature>
<dbReference type="EMBL" id="SEOQ01001439">
    <property type="protein sequence ID" value="TFY51764.1"/>
    <property type="molecule type" value="Genomic_DNA"/>
</dbReference>
<dbReference type="PANTHER" id="PTHR38248">
    <property type="entry name" value="FUNK1 6"/>
    <property type="match status" value="1"/>
</dbReference>
<evidence type="ECO:0000313" key="4">
    <source>
        <dbReference type="Proteomes" id="UP000298327"/>
    </source>
</evidence>
<dbReference type="InterPro" id="IPR011009">
    <property type="entry name" value="Kinase-like_dom_sf"/>
</dbReference>
<feature type="region of interest" description="Disordered" evidence="1">
    <location>
        <begin position="190"/>
        <end position="223"/>
    </location>
</feature>
<feature type="domain" description="Fungal-type protein kinase" evidence="2">
    <location>
        <begin position="297"/>
        <end position="659"/>
    </location>
</feature>
<organism evidence="3 4">
    <name type="scientific">Dentipellis fragilis</name>
    <dbReference type="NCBI Taxonomy" id="205917"/>
    <lineage>
        <taxon>Eukaryota</taxon>
        <taxon>Fungi</taxon>
        <taxon>Dikarya</taxon>
        <taxon>Basidiomycota</taxon>
        <taxon>Agaricomycotina</taxon>
        <taxon>Agaricomycetes</taxon>
        <taxon>Russulales</taxon>
        <taxon>Hericiaceae</taxon>
        <taxon>Dentipellis</taxon>
    </lineage>
</organism>
<name>A0A4Y9XN68_9AGAM</name>
<keyword evidence="4" id="KW-1185">Reference proteome</keyword>
<evidence type="ECO:0000259" key="2">
    <source>
        <dbReference type="Pfam" id="PF17667"/>
    </source>
</evidence>
<sequence length="860" mass="97366">MPTASNHPSLPSVVHDGVFQVSSASEPTVDTNSPVAFSPSQSGTERRSHSPPNDTESTPPRGGPNVLRNSVNPPKGRSIRSSLAEKDGVRSKMQELTVEEMFKTYIPGDDPSSEMQSKFKSIAFAKIVPEDSTTGATDVQDASEGTSKTKSKTVTWVEWHCMIEIAAHSADARPLGPLFKTYDTSNWPVQPGMKSKVKRKRDEEAAAPADDDEGKRGTRPDGGVYLVNDRTEQFVTISDATLKKESKISDADKKTRTRFVGHCSWADLIVPVEVKVERSHSAFTFSDKSDHFLLDSDEGNKSLGHILEYVGRVFTHQHRTHVFALYVFRSQARILYFDRAGCIVSEPFEYGTGTDTPLHRFFWRLSHMSTEERGYDHSAQLASEDEVKGMLDYASSGAPTEFIKQQIYYALSWDLEAGKPRSTQWPAYRITMDGRTLLIARPMASSQSLHGRCTRGYIAYDTKNKTTSFLKDYWRPDSLHIQAEHGVYERLATFKVSNIATCDAHQDVPNSHNRWQVTKTHDIVDSKVRLPSGHYRILIREVCRPLIDFKEFRELASLLLDAMIAHEEAWSRAGVLHRDISINNILILEEGEGSNFTRRGILNDWDLCKYKEQMDKGMAPRRLNLTSTWYFRSALSLQFPRKPYRLSDDIESFIHVYHYCVYRFHITDDMDDLVDTIKRLYAKATVVNGIRIGGKEKLLRMENRRPPMDVGYESPTLAKCLVALHRVYNPHYLSLDIDLYQSLYRSPPSAESSGQHVIETGLRPLDTHDKLKDVFSRYGGRDKDLLGKPTIVWGEEELTKTEDLFQHTSLAEHKNAQLSSSVYGDFEDIAAKRPVKRQKIGNISTTLLSIAESQYEAMSS</sequence>
<proteinExistence type="predicted"/>
<reference evidence="3 4" key="1">
    <citation type="submission" date="2019-02" db="EMBL/GenBank/DDBJ databases">
        <title>Genome sequencing of the rare red list fungi Dentipellis fragilis.</title>
        <authorList>
            <person name="Buettner E."/>
            <person name="Kellner H."/>
        </authorList>
    </citation>
    <scope>NUCLEOTIDE SEQUENCE [LARGE SCALE GENOMIC DNA]</scope>
    <source>
        <strain evidence="3 4">DSM 105465</strain>
    </source>
</reference>
<dbReference type="SUPFAM" id="SSF56112">
    <property type="entry name" value="Protein kinase-like (PK-like)"/>
    <property type="match status" value="1"/>
</dbReference>